<keyword evidence="6 8" id="KW-0030">Aminoacyl-tRNA synthetase</keyword>
<dbReference type="InterPro" id="IPR002306">
    <property type="entry name" value="Trp-tRNA-ligase"/>
</dbReference>
<dbReference type="CDD" id="cd00806">
    <property type="entry name" value="TrpRS_core"/>
    <property type="match status" value="1"/>
</dbReference>
<feature type="binding site" evidence="8">
    <location>
        <begin position="150"/>
        <end position="152"/>
    </location>
    <ligand>
        <name>ATP</name>
        <dbReference type="ChEBI" id="CHEBI:30616"/>
    </ligand>
</feature>
<evidence type="ECO:0000256" key="5">
    <source>
        <dbReference type="ARBA" id="ARBA00022917"/>
    </source>
</evidence>
<dbReference type="Gene3D" id="1.10.240.10">
    <property type="entry name" value="Tyrosyl-Transfer RNA Synthetase"/>
    <property type="match status" value="1"/>
</dbReference>
<name>A0A2M8LDQ3_9BACT</name>
<dbReference type="GO" id="GO:0005829">
    <property type="term" value="C:cytosol"/>
    <property type="evidence" value="ECO:0007669"/>
    <property type="project" value="TreeGrafter"/>
</dbReference>
<dbReference type="GO" id="GO:0006436">
    <property type="term" value="P:tryptophanyl-tRNA aminoacylation"/>
    <property type="evidence" value="ECO:0007669"/>
    <property type="project" value="UniProtKB-UniRule"/>
</dbReference>
<dbReference type="AlphaFoldDB" id="A0A2M8LDQ3"/>
<evidence type="ECO:0000256" key="4">
    <source>
        <dbReference type="ARBA" id="ARBA00022840"/>
    </source>
</evidence>
<comment type="similarity">
    <text evidence="1 8 9">Belongs to the class-I aminoacyl-tRNA synthetase family.</text>
</comment>
<dbReference type="EC" id="6.1.1.2" evidence="8"/>
<dbReference type="InterPro" id="IPR050203">
    <property type="entry name" value="Trp-tRNA_synthetase"/>
</dbReference>
<dbReference type="NCBIfam" id="TIGR00233">
    <property type="entry name" value="trpS"/>
    <property type="match status" value="1"/>
</dbReference>
<feature type="binding site" evidence="8">
    <location>
        <position position="138"/>
    </location>
    <ligand>
        <name>L-tryptophan</name>
        <dbReference type="ChEBI" id="CHEBI:57912"/>
    </ligand>
</feature>
<reference evidence="10 11" key="1">
    <citation type="submission" date="2017-09" db="EMBL/GenBank/DDBJ databases">
        <title>Depth-based differentiation of microbial function through sediment-hosted aquifers and enrichment of novel symbionts in the deep terrestrial subsurface.</title>
        <authorList>
            <person name="Probst A.J."/>
            <person name="Ladd B."/>
            <person name="Jarett J.K."/>
            <person name="Geller-Mcgrath D.E."/>
            <person name="Sieber C.M."/>
            <person name="Emerson J.B."/>
            <person name="Anantharaman K."/>
            <person name="Thomas B.C."/>
            <person name="Malmstrom R."/>
            <person name="Stieglmeier M."/>
            <person name="Klingl A."/>
            <person name="Woyke T."/>
            <person name="Ryan C.M."/>
            <person name="Banfield J.F."/>
        </authorList>
    </citation>
    <scope>NUCLEOTIDE SEQUENCE [LARGE SCALE GENOMIC DNA]</scope>
    <source>
        <strain evidence="10">CG10_big_fil_rev_8_21_14_0_10_48_11</strain>
    </source>
</reference>
<comment type="subunit">
    <text evidence="8">Homodimer.</text>
</comment>
<evidence type="ECO:0000256" key="9">
    <source>
        <dbReference type="RuleBase" id="RU363036"/>
    </source>
</evidence>
<accession>A0A2M8LDQ3</accession>
<feature type="short sequence motif" description="'KMSKS' region" evidence="8">
    <location>
        <begin position="197"/>
        <end position="201"/>
    </location>
</feature>
<evidence type="ECO:0000313" key="10">
    <source>
        <dbReference type="EMBL" id="PJE75565.1"/>
    </source>
</evidence>
<keyword evidence="3 8" id="KW-0547">Nucleotide-binding</keyword>
<evidence type="ECO:0000313" key="11">
    <source>
        <dbReference type="Proteomes" id="UP000231152"/>
    </source>
</evidence>
<dbReference type="GO" id="GO:0004830">
    <property type="term" value="F:tryptophan-tRNA ligase activity"/>
    <property type="evidence" value="ECO:0007669"/>
    <property type="project" value="UniProtKB-UniRule"/>
</dbReference>
<proteinExistence type="inferred from homology"/>
<evidence type="ECO:0000256" key="3">
    <source>
        <dbReference type="ARBA" id="ARBA00022741"/>
    </source>
</evidence>
<dbReference type="Proteomes" id="UP000231152">
    <property type="component" value="Unassembled WGS sequence"/>
</dbReference>
<comment type="subcellular location">
    <subcellularLocation>
        <location evidence="8">Cytoplasm</location>
    </subcellularLocation>
</comment>
<organism evidence="10 11">
    <name type="scientific">Candidatus Uhrbacteria bacterium CG10_big_fil_rev_8_21_14_0_10_48_11</name>
    <dbReference type="NCBI Taxonomy" id="1975037"/>
    <lineage>
        <taxon>Bacteria</taxon>
        <taxon>Candidatus Uhriibacteriota</taxon>
    </lineage>
</organism>
<evidence type="ECO:0000256" key="2">
    <source>
        <dbReference type="ARBA" id="ARBA00022598"/>
    </source>
</evidence>
<gene>
    <name evidence="8 10" type="primary">trpS</name>
    <name evidence="10" type="ORF">COV04_04015</name>
</gene>
<keyword evidence="4 8" id="KW-0067">ATP-binding</keyword>
<dbReference type="EMBL" id="PFET01000013">
    <property type="protein sequence ID" value="PJE75565.1"/>
    <property type="molecule type" value="Genomic_DNA"/>
</dbReference>
<keyword evidence="5 8" id="KW-0648">Protein biosynthesis</keyword>
<keyword evidence="8" id="KW-0963">Cytoplasm</keyword>
<dbReference type="FunFam" id="1.10.240.10:FF:000005">
    <property type="entry name" value="Tryptophan--tRNA ligase"/>
    <property type="match status" value="1"/>
</dbReference>
<dbReference type="PRINTS" id="PR01039">
    <property type="entry name" value="TRNASYNTHTRP"/>
</dbReference>
<dbReference type="PANTHER" id="PTHR43766:SF1">
    <property type="entry name" value="TRYPTOPHAN--TRNA LIGASE, MITOCHONDRIAL"/>
    <property type="match status" value="1"/>
</dbReference>
<dbReference type="GO" id="GO:0005524">
    <property type="term" value="F:ATP binding"/>
    <property type="evidence" value="ECO:0007669"/>
    <property type="project" value="UniProtKB-UniRule"/>
</dbReference>
<dbReference type="Gene3D" id="3.40.50.620">
    <property type="entry name" value="HUPs"/>
    <property type="match status" value="1"/>
</dbReference>
<dbReference type="InterPro" id="IPR014729">
    <property type="entry name" value="Rossmann-like_a/b/a_fold"/>
</dbReference>
<feature type="binding site" evidence="8">
    <location>
        <begin position="22"/>
        <end position="23"/>
    </location>
    <ligand>
        <name>ATP</name>
        <dbReference type="ChEBI" id="CHEBI:30616"/>
    </ligand>
</feature>
<evidence type="ECO:0000256" key="7">
    <source>
        <dbReference type="ARBA" id="ARBA00049929"/>
    </source>
</evidence>
<dbReference type="Pfam" id="PF00579">
    <property type="entry name" value="tRNA-synt_1b"/>
    <property type="match status" value="1"/>
</dbReference>
<protein>
    <recommendedName>
        <fullName evidence="8">Tryptophan--tRNA ligase</fullName>
        <ecNumber evidence="8">6.1.1.2</ecNumber>
    </recommendedName>
    <alternativeName>
        <fullName evidence="8">Tryptophanyl-tRNA synthetase</fullName>
        <shortName evidence="8">TrpRS</shortName>
    </alternativeName>
</protein>
<feature type="short sequence motif" description="'HIGH' region" evidence="8">
    <location>
        <begin position="15"/>
        <end position="23"/>
    </location>
</feature>
<feature type="binding site" evidence="8">
    <location>
        <begin position="197"/>
        <end position="201"/>
    </location>
    <ligand>
        <name>ATP</name>
        <dbReference type="ChEBI" id="CHEBI:30616"/>
    </ligand>
</feature>
<feature type="binding site" evidence="8">
    <location>
        <position position="188"/>
    </location>
    <ligand>
        <name>ATP</name>
        <dbReference type="ChEBI" id="CHEBI:30616"/>
    </ligand>
</feature>
<dbReference type="PROSITE" id="PS00178">
    <property type="entry name" value="AA_TRNA_LIGASE_I"/>
    <property type="match status" value="1"/>
</dbReference>
<evidence type="ECO:0000256" key="1">
    <source>
        <dbReference type="ARBA" id="ARBA00005594"/>
    </source>
</evidence>
<dbReference type="InterPro" id="IPR002305">
    <property type="entry name" value="aa-tRNA-synth_Ic"/>
</dbReference>
<comment type="catalytic activity">
    <reaction evidence="7 8">
        <text>tRNA(Trp) + L-tryptophan + ATP = L-tryptophyl-tRNA(Trp) + AMP + diphosphate + H(+)</text>
        <dbReference type="Rhea" id="RHEA:24080"/>
        <dbReference type="Rhea" id="RHEA-COMP:9671"/>
        <dbReference type="Rhea" id="RHEA-COMP:9705"/>
        <dbReference type="ChEBI" id="CHEBI:15378"/>
        <dbReference type="ChEBI" id="CHEBI:30616"/>
        <dbReference type="ChEBI" id="CHEBI:33019"/>
        <dbReference type="ChEBI" id="CHEBI:57912"/>
        <dbReference type="ChEBI" id="CHEBI:78442"/>
        <dbReference type="ChEBI" id="CHEBI:78535"/>
        <dbReference type="ChEBI" id="CHEBI:456215"/>
        <dbReference type="EC" id="6.1.1.2"/>
    </reaction>
</comment>
<dbReference type="InterPro" id="IPR024109">
    <property type="entry name" value="Trp-tRNA-ligase_bac-type"/>
</dbReference>
<evidence type="ECO:0000256" key="8">
    <source>
        <dbReference type="HAMAP-Rule" id="MF_00140"/>
    </source>
</evidence>
<evidence type="ECO:0000256" key="6">
    <source>
        <dbReference type="ARBA" id="ARBA00023146"/>
    </source>
</evidence>
<sequence length="332" mass="36696">MATSKKPTTLSGIQPSGKLHIGNYLGALKNFVELQNEYQGFYMVADLHALTEDIDPKERLAQTLEIAAAFIAAGLNQKKSVLFVQSFVPAHVELGWIFTTLLPVAALERMTQYKDKAARQTKNVNAGLLTYPALMAADILLYQPPVVPVGDDQAQHLELTRLVAKKFNQRYGDTFVLPKALHTRIPRLMSLADPTRKMSKSEPTGCLFLDDTPQVIEKKIKRAVTDTSSAPTKEMSAGVKNLFLILEACGDKKNHNALTAAYQKGTLRYSELKEKVADATSKELAPYQKRYKDVIENKAALKRVLTDGAKRAAHAADTTLKNVKERMGILLS</sequence>
<dbReference type="PANTHER" id="PTHR43766">
    <property type="entry name" value="TRYPTOPHAN--TRNA LIGASE, MITOCHONDRIAL"/>
    <property type="match status" value="1"/>
</dbReference>
<dbReference type="SUPFAM" id="SSF52374">
    <property type="entry name" value="Nucleotidylyl transferase"/>
    <property type="match status" value="1"/>
</dbReference>
<keyword evidence="2 8" id="KW-0436">Ligase</keyword>
<dbReference type="InterPro" id="IPR001412">
    <property type="entry name" value="aa-tRNA-synth_I_CS"/>
</dbReference>
<dbReference type="HAMAP" id="MF_00140_B">
    <property type="entry name" value="Trp_tRNA_synth_B"/>
    <property type="match status" value="1"/>
</dbReference>
<comment type="caution">
    <text evidence="10">The sequence shown here is derived from an EMBL/GenBank/DDBJ whole genome shotgun (WGS) entry which is preliminary data.</text>
</comment>
<comment type="function">
    <text evidence="8">Catalyzes the attachment of tryptophan to tRNA(Trp).</text>
</comment>
<feature type="binding site" evidence="8">
    <location>
        <begin position="14"/>
        <end position="16"/>
    </location>
    <ligand>
        <name>ATP</name>
        <dbReference type="ChEBI" id="CHEBI:30616"/>
    </ligand>
</feature>